<dbReference type="EMBL" id="WSFT01000036">
    <property type="protein sequence ID" value="MBS4538546.1"/>
    <property type="molecule type" value="Genomic_DNA"/>
</dbReference>
<feature type="compositionally biased region" description="Basic and acidic residues" evidence="1">
    <location>
        <begin position="218"/>
        <end position="240"/>
    </location>
</feature>
<keyword evidence="2" id="KW-1133">Transmembrane helix</keyword>
<proteinExistence type="predicted"/>
<feature type="compositionally biased region" description="Basic and acidic residues" evidence="1">
    <location>
        <begin position="249"/>
        <end position="262"/>
    </location>
</feature>
<feature type="region of interest" description="Disordered" evidence="1">
    <location>
        <begin position="141"/>
        <end position="160"/>
    </location>
</feature>
<feature type="compositionally biased region" description="Polar residues" evidence="1">
    <location>
        <begin position="207"/>
        <end position="217"/>
    </location>
</feature>
<comment type="caution">
    <text evidence="3">The sequence shown here is derived from an EMBL/GenBank/DDBJ whole genome shotgun (WGS) entry which is preliminary data.</text>
</comment>
<keyword evidence="2" id="KW-0812">Transmembrane</keyword>
<reference evidence="3" key="1">
    <citation type="submission" date="2019-12" db="EMBL/GenBank/DDBJ databases">
        <title>Clostridiaceae gen. nov. sp. nov., isolated from sediment in Xinjiang, China.</title>
        <authorList>
            <person name="Zhang R."/>
        </authorList>
    </citation>
    <scope>NUCLEOTIDE SEQUENCE</scope>
    <source>
        <strain evidence="3">D2Q-11</strain>
    </source>
</reference>
<evidence type="ECO:0000256" key="1">
    <source>
        <dbReference type="SAM" id="MobiDB-lite"/>
    </source>
</evidence>
<dbReference type="RefSeq" id="WP_203366471.1">
    <property type="nucleotide sequence ID" value="NZ_WSFT01000036.1"/>
</dbReference>
<evidence type="ECO:0008006" key="5">
    <source>
        <dbReference type="Google" id="ProtNLM"/>
    </source>
</evidence>
<feature type="transmembrane region" description="Helical" evidence="2">
    <location>
        <begin position="12"/>
        <end position="32"/>
    </location>
</feature>
<name>A0A942UYA1_9FIRM</name>
<accession>A0A942UYA1</accession>
<keyword evidence="4" id="KW-1185">Reference proteome</keyword>
<sequence length="307" mass="34486">MAKRRSKFKSKYILVIVVIVLMNLVGVSYAYWTDRLEIDARINTASMNVEFVKIGNVKTAPQGNSDKELNLDIRDKDGKENNHLHISGTLKENQKGFVQFGIFNNSSIPVKYTRSQQEYKDFQFDNGLKVRVNLQSPKIEPKNKLLPPNNNSNIGNPKIQINSPKSSLDVGIYTFEIKLPFNIAIGDTEWTEDLIVTGSIEMIQDEPQVQSTISDENINPKEKQQMSSEENKSKDKVLEKDTEDSIEDTQQKEKLDNSKNTEDSQEDGNSNSSDDTGDSGENGSSGESEELEEDSTPSNPDESDKPE</sequence>
<protein>
    <recommendedName>
        <fullName evidence="5">SipW-cognate class signal peptide</fullName>
    </recommendedName>
</protein>
<keyword evidence="2" id="KW-0472">Membrane</keyword>
<dbReference type="Proteomes" id="UP000724672">
    <property type="component" value="Unassembled WGS sequence"/>
</dbReference>
<evidence type="ECO:0000313" key="3">
    <source>
        <dbReference type="EMBL" id="MBS4538546.1"/>
    </source>
</evidence>
<feature type="compositionally biased region" description="Low complexity" evidence="1">
    <location>
        <begin position="267"/>
        <end position="286"/>
    </location>
</feature>
<evidence type="ECO:0000256" key="2">
    <source>
        <dbReference type="SAM" id="Phobius"/>
    </source>
</evidence>
<feature type="region of interest" description="Disordered" evidence="1">
    <location>
        <begin position="207"/>
        <end position="307"/>
    </location>
</feature>
<organism evidence="3 4">
    <name type="scientific">Anaeromonas frigoriresistens</name>
    <dbReference type="NCBI Taxonomy" id="2683708"/>
    <lineage>
        <taxon>Bacteria</taxon>
        <taxon>Bacillati</taxon>
        <taxon>Bacillota</taxon>
        <taxon>Tissierellia</taxon>
        <taxon>Tissierellales</taxon>
        <taxon>Thermohalobacteraceae</taxon>
        <taxon>Anaeromonas</taxon>
    </lineage>
</organism>
<evidence type="ECO:0000313" key="4">
    <source>
        <dbReference type="Proteomes" id="UP000724672"/>
    </source>
</evidence>
<dbReference type="AlphaFoldDB" id="A0A942UYA1"/>
<gene>
    <name evidence="3" type="ORF">GOQ27_08730</name>
</gene>